<feature type="domain" description="Alpha-D-phosphohexomutase alpha/beta/alpha" evidence="10">
    <location>
        <begin position="2"/>
        <end position="134"/>
    </location>
</feature>
<feature type="region of interest" description="Disordered" evidence="8">
    <location>
        <begin position="235"/>
        <end position="254"/>
    </location>
</feature>
<evidence type="ECO:0000256" key="2">
    <source>
        <dbReference type="ARBA" id="ARBA00010231"/>
    </source>
</evidence>
<proteinExistence type="inferred from homology"/>
<dbReference type="GO" id="GO:0000287">
    <property type="term" value="F:magnesium ion binding"/>
    <property type="evidence" value="ECO:0007669"/>
    <property type="project" value="InterPro"/>
</dbReference>
<keyword evidence="6" id="KW-0413">Isomerase</keyword>
<dbReference type="Gene3D" id="3.40.120.10">
    <property type="entry name" value="Alpha-D-Glucose-1,6-Bisphosphate, subunit A, domain 3"/>
    <property type="match status" value="4"/>
</dbReference>
<evidence type="ECO:0000256" key="6">
    <source>
        <dbReference type="ARBA" id="ARBA00023235"/>
    </source>
</evidence>
<dbReference type="Pfam" id="PF02878">
    <property type="entry name" value="PGM_PMM_I"/>
    <property type="match status" value="1"/>
</dbReference>
<sequence>MDLFGTAGIRGGVEERVTPSLALAVGRAVGAEIRSRADESSPEPTVVLARDGRVTGPALAAAIEAGLAAGGVEVRRAGRLPTPALAHASRGRYGVMLTASHNPPTDNGIKLFRDGTEFDRDAERAVEERVADEAAVAPWDEWTEATRTDPLDGYLDDVREYAARFGAPLDGLRVAVDCGNGMSAPATPTVLRELGADVVTLNGNVDGHFPGRGSKPTPETLADLRAFVADANEGVENPGRPASHGSDGAKAWDGEGGEAGETEGFAFGIGHDGDADRIVIVDADGEVVHEDTVLAVLAERYTRESDAADPVVVTTPNASGRIDERVRAAGGRVERVRLGALHEGIAAVREDAAEAGALGEAGAVGESGAAGEVGDDTRVVFAAEPWKHIHVAFGGWIDGVASAAVIARLVADEGLEALRAPITERPYRKVSVSCPDDAKETVMDRLETTLPDAFPEAAVDTDHGVRLEFEDASWTLVRPSGTEPYVRVYAESDDVDDLVAEVEGVVEDAVAAA</sequence>
<dbReference type="InterPro" id="IPR005841">
    <property type="entry name" value="Alpha-D-phosphohexomutase_SF"/>
</dbReference>
<dbReference type="PANTHER" id="PTHR43771">
    <property type="entry name" value="PHOSPHOMANNOMUTASE"/>
    <property type="match status" value="1"/>
</dbReference>
<evidence type="ECO:0000259" key="11">
    <source>
        <dbReference type="Pfam" id="PF02879"/>
    </source>
</evidence>
<dbReference type="AlphaFoldDB" id="A0A6B1IC08"/>
<evidence type="ECO:0000256" key="4">
    <source>
        <dbReference type="ARBA" id="ARBA00022723"/>
    </source>
</evidence>
<dbReference type="Proteomes" id="UP000460194">
    <property type="component" value="Unassembled WGS sequence"/>
</dbReference>
<organism evidence="12 13">
    <name type="scientific">Halorubrum distributum</name>
    <dbReference type="NCBI Taxonomy" id="29283"/>
    <lineage>
        <taxon>Archaea</taxon>
        <taxon>Methanobacteriati</taxon>
        <taxon>Methanobacteriota</taxon>
        <taxon>Stenosarchaea group</taxon>
        <taxon>Halobacteria</taxon>
        <taxon>Halobacteriales</taxon>
        <taxon>Haloferacaceae</taxon>
        <taxon>Halorubrum</taxon>
        <taxon>Halorubrum distributum group</taxon>
    </lineage>
</organism>
<dbReference type="InterPro" id="IPR005845">
    <property type="entry name" value="A-D-PHexomutase_a/b/a-II"/>
</dbReference>
<evidence type="ECO:0000256" key="3">
    <source>
        <dbReference type="ARBA" id="ARBA00022553"/>
    </source>
</evidence>
<dbReference type="EMBL" id="WMEO01000005">
    <property type="protein sequence ID" value="MYL16018.1"/>
    <property type="molecule type" value="Genomic_DNA"/>
</dbReference>
<protein>
    <submittedName>
        <fullName evidence="12">Phosphomannomutase</fullName>
    </submittedName>
</protein>
<accession>A0A6B1IC08</accession>
<comment type="cofactor">
    <cofactor evidence="1">
        <name>Mg(2+)</name>
        <dbReference type="ChEBI" id="CHEBI:18420"/>
    </cofactor>
</comment>
<dbReference type="InterPro" id="IPR016055">
    <property type="entry name" value="A-D-PHexomutase_a/b/a-I/II/III"/>
</dbReference>
<dbReference type="Pfam" id="PF00408">
    <property type="entry name" value="PGM_PMM_IV"/>
    <property type="match status" value="1"/>
</dbReference>
<evidence type="ECO:0000313" key="13">
    <source>
        <dbReference type="Proteomes" id="UP000460194"/>
    </source>
</evidence>
<evidence type="ECO:0000259" key="10">
    <source>
        <dbReference type="Pfam" id="PF02878"/>
    </source>
</evidence>
<dbReference type="InterPro" id="IPR036900">
    <property type="entry name" value="A-D-PHexomutase_C_sf"/>
</dbReference>
<feature type="domain" description="Alpha-D-phosphohexomutase C-terminal" evidence="9">
    <location>
        <begin position="448"/>
        <end position="502"/>
    </location>
</feature>
<evidence type="ECO:0000256" key="5">
    <source>
        <dbReference type="ARBA" id="ARBA00022842"/>
    </source>
</evidence>
<keyword evidence="4 7" id="KW-0479">Metal-binding</keyword>
<dbReference type="SUPFAM" id="SSF53738">
    <property type="entry name" value="Phosphoglucomutase, first 3 domains"/>
    <property type="match status" value="3"/>
</dbReference>
<keyword evidence="5 7" id="KW-0460">Magnesium</keyword>
<evidence type="ECO:0000256" key="8">
    <source>
        <dbReference type="SAM" id="MobiDB-lite"/>
    </source>
</evidence>
<dbReference type="Gene3D" id="3.30.310.50">
    <property type="entry name" value="Alpha-D-phosphohexomutase, C-terminal domain"/>
    <property type="match status" value="1"/>
</dbReference>
<evidence type="ECO:0000256" key="1">
    <source>
        <dbReference type="ARBA" id="ARBA00001946"/>
    </source>
</evidence>
<dbReference type="InterPro" id="IPR005844">
    <property type="entry name" value="A-D-PHexomutase_a/b/a-I"/>
</dbReference>
<dbReference type="PROSITE" id="PS00710">
    <property type="entry name" value="PGM_PMM"/>
    <property type="match status" value="1"/>
</dbReference>
<dbReference type="InterPro" id="IPR016066">
    <property type="entry name" value="A-D-PHexomutase_CS"/>
</dbReference>
<dbReference type="PRINTS" id="PR00509">
    <property type="entry name" value="PGMPMM"/>
</dbReference>
<evidence type="ECO:0000313" key="12">
    <source>
        <dbReference type="EMBL" id="MYL16018.1"/>
    </source>
</evidence>
<dbReference type="GO" id="GO:0005975">
    <property type="term" value="P:carbohydrate metabolic process"/>
    <property type="evidence" value="ECO:0007669"/>
    <property type="project" value="InterPro"/>
</dbReference>
<comment type="caution">
    <text evidence="12">The sequence shown here is derived from an EMBL/GenBank/DDBJ whole genome shotgun (WGS) entry which is preliminary data.</text>
</comment>
<dbReference type="InterPro" id="IPR005843">
    <property type="entry name" value="A-D-PHexomutase_C"/>
</dbReference>
<dbReference type="GO" id="GO:0016868">
    <property type="term" value="F:intramolecular phosphotransferase activity"/>
    <property type="evidence" value="ECO:0007669"/>
    <property type="project" value="InterPro"/>
</dbReference>
<evidence type="ECO:0000259" key="9">
    <source>
        <dbReference type="Pfam" id="PF00408"/>
    </source>
</evidence>
<comment type="similarity">
    <text evidence="2 7">Belongs to the phosphohexose mutase family.</text>
</comment>
<dbReference type="PANTHER" id="PTHR43771:SF1">
    <property type="entry name" value="PHOSPHOMANNOMUTASE"/>
    <property type="match status" value="1"/>
</dbReference>
<dbReference type="SUPFAM" id="SSF55957">
    <property type="entry name" value="Phosphoglucomutase, C-terminal domain"/>
    <property type="match status" value="1"/>
</dbReference>
<reference evidence="12 13" key="1">
    <citation type="submission" date="2019-11" db="EMBL/GenBank/DDBJ databases">
        <title>Genome sequences of 17 halophilic strains isolated from different environments.</title>
        <authorList>
            <person name="Furrow R.E."/>
        </authorList>
    </citation>
    <scope>NUCLEOTIDE SEQUENCE [LARGE SCALE GENOMIC DNA]</scope>
    <source>
        <strain evidence="12 13">22517_05_Cabo</strain>
    </source>
</reference>
<gene>
    <name evidence="12" type="ORF">GLW36_05050</name>
</gene>
<name>A0A6B1IC08_9EURY</name>
<keyword evidence="3" id="KW-0597">Phosphoprotein</keyword>
<feature type="domain" description="Alpha-D-phosphohexomutase alpha/beta/alpha" evidence="11">
    <location>
        <begin position="153"/>
        <end position="230"/>
    </location>
</feature>
<evidence type="ECO:0000256" key="7">
    <source>
        <dbReference type="RuleBase" id="RU004326"/>
    </source>
</evidence>
<dbReference type="RefSeq" id="WP_159368768.1">
    <property type="nucleotide sequence ID" value="NZ_WMEO01000005.1"/>
</dbReference>
<dbReference type="Pfam" id="PF02879">
    <property type="entry name" value="PGM_PMM_II"/>
    <property type="match status" value="1"/>
</dbReference>